<keyword evidence="4 7" id="KW-0472">Membrane</keyword>
<keyword evidence="6 7" id="KW-0961">Cell wall biogenesis/degradation</keyword>
<comment type="similarity">
    <text evidence="7">Belongs to the transglycosylase MltG family.</text>
</comment>
<name>A0A3M2RKV2_9GAMM</name>
<dbReference type="AlphaFoldDB" id="A0A3M2RKV2"/>
<dbReference type="NCBIfam" id="TIGR00247">
    <property type="entry name" value="endolytic transglycosylase MltG"/>
    <property type="match status" value="1"/>
</dbReference>
<reference evidence="8 9" key="1">
    <citation type="submission" date="2018-08" db="EMBL/GenBank/DDBJ databases">
        <title>Whole Genome Sequence of the Moderate Halophilic Marine Bacterium Marinobacter litoralis Sw-45.</title>
        <authorList>
            <person name="Musa H."/>
        </authorList>
    </citation>
    <scope>NUCLEOTIDE SEQUENCE [LARGE SCALE GENOMIC DNA]</scope>
    <source>
        <strain evidence="8 9">Sw-45</strain>
    </source>
</reference>
<evidence type="ECO:0000256" key="1">
    <source>
        <dbReference type="ARBA" id="ARBA00022475"/>
    </source>
</evidence>
<dbReference type="PANTHER" id="PTHR30518">
    <property type="entry name" value="ENDOLYTIC MUREIN TRANSGLYCOSYLASE"/>
    <property type="match status" value="1"/>
</dbReference>
<keyword evidence="9" id="KW-1185">Reference proteome</keyword>
<evidence type="ECO:0000313" key="8">
    <source>
        <dbReference type="EMBL" id="RMJ05967.1"/>
    </source>
</evidence>
<accession>A0A3M2RKV2</accession>
<comment type="caution">
    <text evidence="8">The sequence shown here is derived from an EMBL/GenBank/DDBJ whole genome shotgun (WGS) entry which is preliminary data.</text>
</comment>
<evidence type="ECO:0000256" key="7">
    <source>
        <dbReference type="HAMAP-Rule" id="MF_02065"/>
    </source>
</evidence>
<dbReference type="Gene3D" id="3.30.1490.480">
    <property type="entry name" value="Endolytic murein transglycosylase"/>
    <property type="match status" value="1"/>
</dbReference>
<evidence type="ECO:0000256" key="5">
    <source>
        <dbReference type="ARBA" id="ARBA00023239"/>
    </source>
</evidence>
<dbReference type="PANTHER" id="PTHR30518:SF2">
    <property type="entry name" value="ENDOLYTIC MUREIN TRANSGLYCOSYLASE"/>
    <property type="match status" value="1"/>
</dbReference>
<keyword evidence="3 7" id="KW-1133">Transmembrane helix</keyword>
<dbReference type="RefSeq" id="WP_114333446.1">
    <property type="nucleotide sequence ID" value="NZ_QMDL01000001.1"/>
</dbReference>
<keyword evidence="1 7" id="KW-1003">Cell membrane</keyword>
<evidence type="ECO:0000256" key="3">
    <source>
        <dbReference type="ARBA" id="ARBA00022989"/>
    </source>
</evidence>
<keyword evidence="7" id="KW-0997">Cell inner membrane</keyword>
<dbReference type="Pfam" id="PF02618">
    <property type="entry name" value="YceG"/>
    <property type="match status" value="1"/>
</dbReference>
<dbReference type="CDD" id="cd08010">
    <property type="entry name" value="MltG_like"/>
    <property type="match status" value="1"/>
</dbReference>
<gene>
    <name evidence="7" type="primary">mltG</name>
    <name evidence="8" type="ORF">DOQ08_00645</name>
</gene>
<proteinExistence type="inferred from homology"/>
<protein>
    <recommendedName>
        <fullName evidence="7">Endolytic murein transglycosylase</fullName>
        <ecNumber evidence="7">4.2.2.29</ecNumber>
    </recommendedName>
    <alternativeName>
        <fullName evidence="7">Peptidoglycan lytic transglycosylase</fullName>
    </alternativeName>
    <alternativeName>
        <fullName evidence="7">Peptidoglycan polymerization terminase</fullName>
    </alternativeName>
</protein>
<evidence type="ECO:0000256" key="2">
    <source>
        <dbReference type="ARBA" id="ARBA00022692"/>
    </source>
</evidence>
<evidence type="ECO:0000256" key="4">
    <source>
        <dbReference type="ARBA" id="ARBA00023136"/>
    </source>
</evidence>
<dbReference type="Gene3D" id="3.30.160.60">
    <property type="entry name" value="Classic Zinc Finger"/>
    <property type="match status" value="1"/>
</dbReference>
<feature type="site" description="Important for catalytic activity" evidence="7">
    <location>
        <position position="220"/>
    </location>
</feature>
<dbReference type="EMBL" id="QMDL01000001">
    <property type="protein sequence ID" value="RMJ05967.1"/>
    <property type="molecule type" value="Genomic_DNA"/>
</dbReference>
<dbReference type="GO" id="GO:0008932">
    <property type="term" value="F:lytic endotransglycosylase activity"/>
    <property type="evidence" value="ECO:0007669"/>
    <property type="project" value="UniProtKB-UniRule"/>
</dbReference>
<dbReference type="HAMAP" id="MF_02065">
    <property type="entry name" value="MltG"/>
    <property type="match status" value="1"/>
</dbReference>
<comment type="function">
    <text evidence="7">Functions as a peptidoglycan terminase that cleaves nascent peptidoglycan strands endolytically to terminate their elongation.</text>
</comment>
<dbReference type="GO" id="GO:0005886">
    <property type="term" value="C:plasma membrane"/>
    <property type="evidence" value="ECO:0007669"/>
    <property type="project" value="UniProtKB-UniRule"/>
</dbReference>
<organism evidence="8 9">
    <name type="scientific">Marinobacter litoralis</name>
    <dbReference type="NCBI Taxonomy" id="187981"/>
    <lineage>
        <taxon>Bacteria</taxon>
        <taxon>Pseudomonadati</taxon>
        <taxon>Pseudomonadota</taxon>
        <taxon>Gammaproteobacteria</taxon>
        <taxon>Pseudomonadales</taxon>
        <taxon>Marinobacteraceae</taxon>
        <taxon>Marinobacter</taxon>
    </lineage>
</organism>
<sequence length="356" mass="40226">MRVFRKLIVSVFALGVIAAAAAGLWVWQGLETLKRPVALEEPVLFSVEHGTSFNGLAHEFARQGLVSDSLWLRLYGRLKPELTRIKAGDYELTPEMTPLEIVDSMVEGKVKLWAVQFIEGWTFSDLRNALAKSDNLTKVTTDWTDQKIMEAVGAEGQHPEGWFFPDTYMFSSSETDLDILKRAYNRMTGLLEQEWVGRAKNLPYDTPYEALIMASIVERETGAPYEREQVAGVFVRRLQKGMRLQTDPTVIYGMGDKYDGRIRRRDLRTHTPYNTYRIDGLPPTPIALPGRDSIHAALHPDDGDALYFVARGDGSHKFSKTLAEHQKAVRAFQLNRKEGYRSYPVPDAKTNNGGDN</sequence>
<dbReference type="OrthoDB" id="9814591at2"/>
<dbReference type="InterPro" id="IPR003770">
    <property type="entry name" value="MLTG-like"/>
</dbReference>
<dbReference type="EC" id="4.2.2.29" evidence="7"/>
<keyword evidence="5 7" id="KW-0456">Lyase</keyword>
<dbReference type="GO" id="GO:0009252">
    <property type="term" value="P:peptidoglycan biosynthetic process"/>
    <property type="evidence" value="ECO:0007669"/>
    <property type="project" value="UniProtKB-UniRule"/>
</dbReference>
<evidence type="ECO:0000313" key="9">
    <source>
        <dbReference type="Proteomes" id="UP000265903"/>
    </source>
</evidence>
<dbReference type="Proteomes" id="UP000265903">
    <property type="component" value="Unassembled WGS sequence"/>
</dbReference>
<dbReference type="GO" id="GO:0071555">
    <property type="term" value="P:cell wall organization"/>
    <property type="evidence" value="ECO:0007669"/>
    <property type="project" value="UniProtKB-KW"/>
</dbReference>
<comment type="catalytic activity">
    <reaction evidence="7">
        <text>a peptidoglycan chain = a peptidoglycan chain with N-acetyl-1,6-anhydromuramyl-[peptide] at the reducing end + a peptidoglycan chain with N-acetylglucosamine at the non-reducing end.</text>
        <dbReference type="EC" id="4.2.2.29"/>
    </reaction>
</comment>
<evidence type="ECO:0000256" key="6">
    <source>
        <dbReference type="ARBA" id="ARBA00023316"/>
    </source>
</evidence>
<keyword evidence="2 7" id="KW-0812">Transmembrane</keyword>